<dbReference type="AlphaFoldDB" id="A0AAV7MFU2"/>
<organism evidence="2 3">
    <name type="scientific">Pleurodeles waltl</name>
    <name type="common">Iberian ribbed newt</name>
    <dbReference type="NCBI Taxonomy" id="8319"/>
    <lineage>
        <taxon>Eukaryota</taxon>
        <taxon>Metazoa</taxon>
        <taxon>Chordata</taxon>
        <taxon>Craniata</taxon>
        <taxon>Vertebrata</taxon>
        <taxon>Euteleostomi</taxon>
        <taxon>Amphibia</taxon>
        <taxon>Batrachia</taxon>
        <taxon>Caudata</taxon>
        <taxon>Salamandroidea</taxon>
        <taxon>Salamandridae</taxon>
        <taxon>Pleurodelinae</taxon>
        <taxon>Pleurodeles</taxon>
    </lineage>
</organism>
<feature type="compositionally biased region" description="Basic and acidic residues" evidence="1">
    <location>
        <begin position="41"/>
        <end position="50"/>
    </location>
</feature>
<proteinExistence type="predicted"/>
<comment type="caution">
    <text evidence="2">The sequence shown here is derived from an EMBL/GenBank/DDBJ whole genome shotgun (WGS) entry which is preliminary data.</text>
</comment>
<name>A0AAV7MFU2_PLEWA</name>
<gene>
    <name evidence="2" type="ORF">NDU88_007330</name>
</gene>
<sequence length="91" mass="10196">MKSAPDWCALHRASGRVNAVPVVRGVRTRCTCKTVARFRERSEEPHRAESHSVALRPQRGDRSCGHYAVQSPESGPKLWRERSNEGNEDAA</sequence>
<feature type="region of interest" description="Disordered" evidence="1">
    <location>
        <begin position="41"/>
        <end position="91"/>
    </location>
</feature>
<keyword evidence="3" id="KW-1185">Reference proteome</keyword>
<dbReference type="Proteomes" id="UP001066276">
    <property type="component" value="Chromosome 10"/>
</dbReference>
<accession>A0AAV7MFU2</accession>
<evidence type="ECO:0000313" key="3">
    <source>
        <dbReference type="Proteomes" id="UP001066276"/>
    </source>
</evidence>
<reference evidence="2" key="1">
    <citation type="journal article" date="2022" name="bioRxiv">
        <title>Sequencing and chromosome-scale assembly of the giantPleurodeles waltlgenome.</title>
        <authorList>
            <person name="Brown T."/>
            <person name="Elewa A."/>
            <person name="Iarovenko S."/>
            <person name="Subramanian E."/>
            <person name="Araus A.J."/>
            <person name="Petzold A."/>
            <person name="Susuki M."/>
            <person name="Suzuki K.-i.T."/>
            <person name="Hayashi T."/>
            <person name="Toyoda A."/>
            <person name="Oliveira C."/>
            <person name="Osipova E."/>
            <person name="Leigh N.D."/>
            <person name="Simon A."/>
            <person name="Yun M.H."/>
        </authorList>
    </citation>
    <scope>NUCLEOTIDE SEQUENCE</scope>
    <source>
        <strain evidence="2">20211129_DDA</strain>
        <tissue evidence="2">Liver</tissue>
    </source>
</reference>
<protein>
    <submittedName>
        <fullName evidence="2">Uncharacterized protein</fullName>
    </submittedName>
</protein>
<evidence type="ECO:0000256" key="1">
    <source>
        <dbReference type="SAM" id="MobiDB-lite"/>
    </source>
</evidence>
<evidence type="ECO:0000313" key="2">
    <source>
        <dbReference type="EMBL" id="KAJ1102278.1"/>
    </source>
</evidence>
<dbReference type="EMBL" id="JANPWB010000014">
    <property type="protein sequence ID" value="KAJ1102278.1"/>
    <property type="molecule type" value="Genomic_DNA"/>
</dbReference>